<reference evidence="2" key="1">
    <citation type="submission" date="2019-03" db="EMBL/GenBank/DDBJ databases">
        <title>Weissella sp. 26KH-42 Genome sequencing.</title>
        <authorList>
            <person name="Heo J."/>
            <person name="Kim S.-J."/>
            <person name="Kim J.-S."/>
            <person name="Hong S.-B."/>
            <person name="Kwon S.-W."/>
        </authorList>
    </citation>
    <scope>NUCLEOTIDE SEQUENCE [LARGE SCALE GENOMIC DNA]</scope>
    <source>
        <strain evidence="2">26KH-42</strain>
    </source>
</reference>
<dbReference type="SUPFAM" id="SSF111126">
    <property type="entry name" value="Ligand-binding domain in the NO signalling and Golgi transport"/>
    <property type="match status" value="1"/>
</dbReference>
<dbReference type="EMBL" id="CP037940">
    <property type="protein sequence ID" value="QBO37217.1"/>
    <property type="molecule type" value="Genomic_DNA"/>
</dbReference>
<dbReference type="Proteomes" id="UP000292886">
    <property type="component" value="Chromosome"/>
</dbReference>
<sequence>MIDATYEKLIAADGQPNAFAVNVLRDVLIPDVLQEDTASILYWAGKSLARKYPLASADEIVIFFLNAGFGELELIKDDTNQQYWRITGAFVDNRFTANENVPDFNLEAGFIAQQTEQQGDLAAEANFEVNAKKHEVKIHVQIDFTADVAL</sequence>
<dbReference type="Pfam" id="PF10702">
    <property type="entry name" value="DUF2507"/>
    <property type="match status" value="1"/>
</dbReference>
<keyword evidence="2" id="KW-1185">Reference proteome</keyword>
<evidence type="ECO:0000313" key="1">
    <source>
        <dbReference type="EMBL" id="QBO37217.1"/>
    </source>
</evidence>
<protein>
    <submittedName>
        <fullName evidence="1">DUF2507 domain-containing protein</fullName>
    </submittedName>
</protein>
<dbReference type="Gene3D" id="3.30.1380.20">
    <property type="entry name" value="Trafficking protein particle complex subunit 3"/>
    <property type="match status" value="1"/>
</dbReference>
<proteinExistence type="predicted"/>
<dbReference type="AlphaFoldDB" id="A0A4P6YWR1"/>
<dbReference type="InterPro" id="IPR024096">
    <property type="entry name" value="NO_sig/Golgi_transp_ligand-bd"/>
</dbReference>
<gene>
    <name evidence="1" type="ORF">EQG49_12500</name>
</gene>
<dbReference type="InterPro" id="IPR019642">
    <property type="entry name" value="DUF2507"/>
</dbReference>
<accession>A0A4P6YWR1</accession>
<dbReference type="RefSeq" id="WP_133364294.1">
    <property type="nucleotide sequence ID" value="NZ_CP037940.1"/>
</dbReference>
<dbReference type="OrthoDB" id="2965348at2"/>
<dbReference type="KEGG" id="wei:EQG49_12500"/>
<organism evidence="1 2">
    <name type="scientific">Periweissella cryptocerci</name>
    <dbReference type="NCBI Taxonomy" id="2506420"/>
    <lineage>
        <taxon>Bacteria</taxon>
        <taxon>Bacillati</taxon>
        <taxon>Bacillota</taxon>
        <taxon>Bacilli</taxon>
        <taxon>Lactobacillales</taxon>
        <taxon>Lactobacillaceae</taxon>
        <taxon>Periweissella</taxon>
    </lineage>
</organism>
<name>A0A4P6YWR1_9LACO</name>
<evidence type="ECO:0000313" key="2">
    <source>
        <dbReference type="Proteomes" id="UP000292886"/>
    </source>
</evidence>